<proteinExistence type="predicted"/>
<reference evidence="1" key="1">
    <citation type="submission" date="2016-10" db="EMBL/GenBank/DDBJ databases">
        <authorList>
            <person name="de Groot N.N."/>
        </authorList>
    </citation>
    <scope>NUCLEOTIDE SEQUENCE</scope>
</reference>
<dbReference type="InterPro" id="IPR006597">
    <property type="entry name" value="Sel1-like"/>
</dbReference>
<dbReference type="Pfam" id="PF08238">
    <property type="entry name" value="Sel1"/>
    <property type="match status" value="5"/>
</dbReference>
<evidence type="ECO:0000313" key="1">
    <source>
        <dbReference type="EMBL" id="SFV85406.1"/>
    </source>
</evidence>
<dbReference type="SMART" id="SM00671">
    <property type="entry name" value="SEL1"/>
    <property type="match status" value="5"/>
</dbReference>
<dbReference type="EMBL" id="FPHY01000027">
    <property type="protein sequence ID" value="SFV85406.1"/>
    <property type="molecule type" value="Genomic_DNA"/>
</dbReference>
<accession>A0A1W1DUV7</accession>
<dbReference type="SUPFAM" id="SSF81901">
    <property type="entry name" value="HCP-like"/>
    <property type="match status" value="1"/>
</dbReference>
<dbReference type="InterPro" id="IPR011990">
    <property type="entry name" value="TPR-like_helical_dom_sf"/>
</dbReference>
<evidence type="ECO:0008006" key="2">
    <source>
        <dbReference type="Google" id="ProtNLM"/>
    </source>
</evidence>
<organism evidence="1">
    <name type="scientific">hydrothermal vent metagenome</name>
    <dbReference type="NCBI Taxonomy" id="652676"/>
    <lineage>
        <taxon>unclassified sequences</taxon>
        <taxon>metagenomes</taxon>
        <taxon>ecological metagenomes</taxon>
    </lineage>
</organism>
<gene>
    <name evidence="1" type="ORF">MNB_SUP05-SYMBIONT-4-878</name>
</gene>
<sequence>MRLLFLLLFSLNVQALQLLQPKDGHNTVAQKLGNEQTLSAKKLLTQLERGAKRGNVRAQFSLANMYHHGITTKKNLKLASYWYLQVAESGYPSAQFYLAEFYYNGIGMEKNLNQAIFWYEKAAQQDSIKAQYKLARIYHHGEDEESARKWYERAAKLGFLPAQLFLAQLYDKGVGIDKDLKLAQYWYEKAALQSNAEAQYSLADFFERTARPTQALLMYQKSAEQGFEKAQSHLLKNQKSIVSLEEISKSLLENSKKLKQPKTKY</sequence>
<dbReference type="Gene3D" id="1.25.40.10">
    <property type="entry name" value="Tetratricopeptide repeat domain"/>
    <property type="match status" value="2"/>
</dbReference>
<dbReference type="InterPro" id="IPR050767">
    <property type="entry name" value="Sel1_AlgK"/>
</dbReference>
<dbReference type="PANTHER" id="PTHR11102:SF160">
    <property type="entry name" value="ERAD-ASSOCIATED E3 UBIQUITIN-PROTEIN LIGASE COMPONENT HRD3"/>
    <property type="match status" value="1"/>
</dbReference>
<name>A0A1W1DUV7_9ZZZZ</name>
<dbReference type="PANTHER" id="PTHR11102">
    <property type="entry name" value="SEL-1-LIKE PROTEIN"/>
    <property type="match status" value="1"/>
</dbReference>
<protein>
    <recommendedName>
        <fullName evidence="2">TETRATRICOPEPTIDE REPEAT FAMILY PROTEIN</fullName>
    </recommendedName>
</protein>
<dbReference type="AlphaFoldDB" id="A0A1W1DUV7"/>